<keyword evidence="6" id="KW-0804">Transcription</keyword>
<accession>A0A5N6M704</accession>
<dbReference type="Pfam" id="PF13912">
    <property type="entry name" value="zf-C2H2_6"/>
    <property type="match status" value="1"/>
</dbReference>
<gene>
    <name evidence="10" type="ORF">E3N88_31726</name>
</gene>
<dbReference type="SUPFAM" id="SSF57667">
    <property type="entry name" value="beta-beta-alpha zinc fingers"/>
    <property type="match status" value="1"/>
</dbReference>
<dbReference type="PROSITE" id="PS50157">
    <property type="entry name" value="ZINC_FINGER_C2H2_2"/>
    <property type="match status" value="1"/>
</dbReference>
<evidence type="ECO:0000259" key="9">
    <source>
        <dbReference type="PROSITE" id="PS50157"/>
    </source>
</evidence>
<keyword evidence="5" id="KW-0805">Transcription regulation</keyword>
<evidence type="ECO:0000256" key="4">
    <source>
        <dbReference type="ARBA" id="ARBA00022833"/>
    </source>
</evidence>
<feature type="domain" description="C2H2-type" evidence="9">
    <location>
        <begin position="50"/>
        <end position="77"/>
    </location>
</feature>
<dbReference type="Proteomes" id="UP000326396">
    <property type="component" value="Linkage Group LG6"/>
</dbReference>
<evidence type="ECO:0000313" key="11">
    <source>
        <dbReference type="Proteomes" id="UP000326396"/>
    </source>
</evidence>
<keyword evidence="3 8" id="KW-0863">Zinc-finger</keyword>
<evidence type="ECO:0000256" key="2">
    <source>
        <dbReference type="ARBA" id="ARBA00022723"/>
    </source>
</evidence>
<dbReference type="AlphaFoldDB" id="A0A5N6M704"/>
<evidence type="ECO:0000256" key="7">
    <source>
        <dbReference type="ARBA" id="ARBA00023242"/>
    </source>
</evidence>
<sequence>MDQSRFWIQKEQTCLNSRVLSSLGDSWEEQAFAEDATGPLGGCIWPPRSYTCSFCRREFRSAQALGGHMNVHRRDRARLKKISSSNNNQDLEPHTSFDICVLPNPNKISNPNFDHLDHPLYSSSSPRPSTVSILHPFTCSFGHEKQKGNPILTCSKFEYEPAEKICHTVDLGNQDKASTKVLESSFTTTMKNTQQIELHSESDINSLIRKRCDGEKPFSSKKDDEQDGFIFKKRRIEGDVRSFLPRNSNMLNSNEVESVLPVSKHSTNSTSDTLDLELRLGDRPGLIR</sequence>
<name>A0A5N6M704_9ASTR</name>
<evidence type="ECO:0000313" key="10">
    <source>
        <dbReference type="EMBL" id="KAD3336207.1"/>
    </source>
</evidence>
<protein>
    <recommendedName>
        <fullName evidence="9">C2H2-type domain-containing protein</fullName>
    </recommendedName>
</protein>
<dbReference type="InterPro" id="IPR013087">
    <property type="entry name" value="Znf_C2H2_type"/>
</dbReference>
<organism evidence="10 11">
    <name type="scientific">Mikania micrantha</name>
    <name type="common">bitter vine</name>
    <dbReference type="NCBI Taxonomy" id="192012"/>
    <lineage>
        <taxon>Eukaryota</taxon>
        <taxon>Viridiplantae</taxon>
        <taxon>Streptophyta</taxon>
        <taxon>Embryophyta</taxon>
        <taxon>Tracheophyta</taxon>
        <taxon>Spermatophyta</taxon>
        <taxon>Magnoliopsida</taxon>
        <taxon>eudicotyledons</taxon>
        <taxon>Gunneridae</taxon>
        <taxon>Pentapetalae</taxon>
        <taxon>asterids</taxon>
        <taxon>campanulids</taxon>
        <taxon>Asterales</taxon>
        <taxon>Asteraceae</taxon>
        <taxon>Asteroideae</taxon>
        <taxon>Heliantheae alliance</taxon>
        <taxon>Eupatorieae</taxon>
        <taxon>Mikania</taxon>
    </lineage>
</organism>
<dbReference type="GO" id="GO:0005634">
    <property type="term" value="C:nucleus"/>
    <property type="evidence" value="ECO:0007669"/>
    <property type="project" value="UniProtKB-SubCell"/>
</dbReference>
<keyword evidence="2" id="KW-0479">Metal-binding</keyword>
<reference evidence="10 11" key="1">
    <citation type="submission" date="2019-05" db="EMBL/GenBank/DDBJ databases">
        <title>Mikania micrantha, genome provides insights into the molecular mechanism of rapid growth.</title>
        <authorList>
            <person name="Liu B."/>
        </authorList>
    </citation>
    <scope>NUCLEOTIDE SEQUENCE [LARGE SCALE GENOMIC DNA]</scope>
    <source>
        <strain evidence="10">NLD-2019</strain>
        <tissue evidence="10">Leaf</tissue>
    </source>
</reference>
<evidence type="ECO:0000256" key="6">
    <source>
        <dbReference type="ARBA" id="ARBA00023163"/>
    </source>
</evidence>
<evidence type="ECO:0000256" key="3">
    <source>
        <dbReference type="ARBA" id="ARBA00022771"/>
    </source>
</evidence>
<evidence type="ECO:0000256" key="5">
    <source>
        <dbReference type="ARBA" id="ARBA00023015"/>
    </source>
</evidence>
<dbReference type="InterPro" id="IPR052426">
    <property type="entry name" value="Plant_dev_regulator"/>
</dbReference>
<proteinExistence type="predicted"/>
<dbReference type="PROSITE" id="PS00028">
    <property type="entry name" value="ZINC_FINGER_C2H2_1"/>
    <property type="match status" value="1"/>
</dbReference>
<keyword evidence="7" id="KW-0539">Nucleus</keyword>
<evidence type="ECO:0000256" key="8">
    <source>
        <dbReference type="PROSITE-ProRule" id="PRU00042"/>
    </source>
</evidence>
<dbReference type="PANTHER" id="PTHR45801:SF94">
    <property type="entry name" value="ZINC FINGER PROTEIN 10"/>
    <property type="match status" value="1"/>
</dbReference>
<comment type="subcellular location">
    <subcellularLocation>
        <location evidence="1">Nucleus</location>
    </subcellularLocation>
</comment>
<dbReference type="GO" id="GO:0008270">
    <property type="term" value="F:zinc ion binding"/>
    <property type="evidence" value="ECO:0007669"/>
    <property type="project" value="UniProtKB-KW"/>
</dbReference>
<dbReference type="PANTHER" id="PTHR45801">
    <property type="entry name" value="OS07G0101800 PROTEIN"/>
    <property type="match status" value="1"/>
</dbReference>
<keyword evidence="4" id="KW-0862">Zinc</keyword>
<dbReference type="Gene3D" id="3.30.160.60">
    <property type="entry name" value="Classic Zinc Finger"/>
    <property type="match status" value="1"/>
</dbReference>
<dbReference type="EMBL" id="SZYD01000016">
    <property type="protein sequence ID" value="KAD3336207.1"/>
    <property type="molecule type" value="Genomic_DNA"/>
</dbReference>
<dbReference type="SMART" id="SM00355">
    <property type="entry name" value="ZnF_C2H2"/>
    <property type="match status" value="1"/>
</dbReference>
<evidence type="ECO:0000256" key="1">
    <source>
        <dbReference type="ARBA" id="ARBA00004123"/>
    </source>
</evidence>
<dbReference type="InterPro" id="IPR036236">
    <property type="entry name" value="Znf_C2H2_sf"/>
</dbReference>
<dbReference type="OrthoDB" id="1708403at2759"/>
<keyword evidence="11" id="KW-1185">Reference proteome</keyword>
<comment type="caution">
    <text evidence="10">The sequence shown here is derived from an EMBL/GenBank/DDBJ whole genome shotgun (WGS) entry which is preliminary data.</text>
</comment>